<dbReference type="RefSeq" id="WP_146512540.1">
    <property type="nucleotide sequence ID" value="NZ_SIHI01000079.1"/>
</dbReference>
<evidence type="ECO:0000313" key="2">
    <source>
        <dbReference type="Proteomes" id="UP000317243"/>
    </source>
</evidence>
<keyword evidence="2" id="KW-1185">Reference proteome</keyword>
<dbReference type="InterPro" id="IPR050708">
    <property type="entry name" value="T6SS_VgrG/RHS"/>
</dbReference>
<keyword evidence="1" id="KW-0378">Hydrolase</keyword>
<proteinExistence type="predicted"/>
<name>A0A5C5V8V7_9PLAN</name>
<dbReference type="Proteomes" id="UP000317243">
    <property type="component" value="Unassembled WGS sequence"/>
</dbReference>
<dbReference type="InterPro" id="IPR022385">
    <property type="entry name" value="Rhs_assc_core"/>
</dbReference>
<accession>A0A5C5V8V7</accession>
<dbReference type="Gene3D" id="2.180.10.10">
    <property type="entry name" value="RHS repeat-associated core"/>
    <property type="match status" value="4"/>
</dbReference>
<comment type="caution">
    <text evidence="1">The sequence shown here is derived from an EMBL/GenBank/DDBJ whole genome shotgun (WGS) entry which is preliminary data.</text>
</comment>
<dbReference type="OrthoDB" id="232855at2"/>
<dbReference type="NCBIfam" id="TIGR03696">
    <property type="entry name" value="Rhs_assc_core"/>
    <property type="match status" value="1"/>
</dbReference>
<sequence>MTPVWVSENGNPFPINRLRHSQHAGIGEHCYEEGPLRGDAERCDLQRARQVLHLDSGFVGGKPIDRVRIDSDGRWWSAGGYTNLYVTLPDGTREGFLFSVENAWTSQGLDPGFADLLGPKRPVFIPHFGTQSQLYMDDVLLVQGTTDGEYWSTDGSGGVVEFNSTNPFFGGKMRLVLRNGTELELDAITGELRAIEDQVGNRLIYDKFGITHEQSGRGITFERDQNDRISAVIDPSGNRIEYGYDPVTGDLLSMTDRLDATTQFTYDETRPHYLKDIVDPLGRVAARSEYDSQGRLERVIDADGKETIFTYAIEGDRTQTITDQLGNVTQITLDLRGNPIKTVSPEGVITLQSFDDDDNLLTETVVVGEIDDDVNGETNDLVTTHKYKLNQRTETIDPHGNVSTWTYTPSGQLKSQTDPLGNTAINEYDDFGRLSKTTDPNGNVLTYSYDPIGVEDKLNGIHPLQSAPIGIYDGDGNLLVHNTYNEFGELTKTVAVTFSETRFYSNPNILGGPRFHYTYFEGEVANFTYDDNGNRIRTWKDSSIVGPAGDQTILVDHSTYDSAGNVIGTSRVRDDAWGYEDETLWTTSSEYNLVGQLIGATDRNGLRTELTYDSRGQQIQTRQQALDESGNTVWFVSRTVYDAAGRVIASTSTYEEGTSEPIDGTLTFYDKDGRVERTEQVQGIQIDISGSGEFLSASVTNSGTLLNSRTTTYDSVGRVELSIDSNGLESRTVYGQFGAVIESRRQAIDELGYTVWIYNRTVYDSHGRPQFSSDQILEGSSNPVYGSRIDYDQFGRSYRTARLEGLIIEVYDVTTGLAVTDTIAAVAAGITLNTRIVDSGIELTSSSTEYDEKGQVSRQISADGQATSFEYDSLGRQSATISHPLPVDEVGITGQPPGTLVSLRSETVYDKYSRVEKNRTNIHQFLLSDGSIVIDDSQVRETTYEFNEVGQVSKTIFADGSFITTEYDDFGRKISETNQLGLTRRFEYDAQGRLSRLTLPDLDGDPNTTDDIASYEYGYDAQGNQTLLVDPLGHETLWAFDENGQELTRTLPLGFGADGISGTDDDSILPEGDFTESYEYDERGRRTLHVSFEGVVTQFVYDDVKGLIEQRFFDNLAQYNAGNGTPIEVWRYVRDAFGRDLRIEQEVTSGTTRIVENSYDAQGRLIAVSSPEGVIGYSYDQHGRRTQTTLYAPGADPTQDVPGRVTFYTYDSLGRLASVTEDSDPSSTLDALLSTHYRYDLVGNLDLTLLPNGVAEDYVYDSLNRLELLTHYRTDGTLEDTEDFTDDLKLAEFDYVLQDDGRRAGLIERFYNSVGVETFSNTYGWDYDALSRLVRETFTSSGNLDSYTTEYTFDLTGNRLTRETDFNGDNIADEAVSYIYDANDRLNREFLDKSGVSDDRTTFYTYDQTQQTGKAVFAGEHASPPTGTLDPLTTTEFAYDLQGRMSFVRTETRNSGGTLTRIEEVTYDYDSSGIRISAEQKIDTDADSNWDSHTRTEFLVDHRNFTGYQQTIRETVRDGLSQVIKVVDYTFGHDEITQTTTEGGSSTTLVFGHDGHGSVRLLTDLAGAVATLAGIEQIFVFDAYGDLLSMQPTQAGTSLLYSGESFDSRIGQQYLRARWYDAQTGRFNRLDPFFGNQEDPQSFHKYLYTHADPINGIDPTGQFAMAATIGMASLSANLGVGGATPAGKVWKFSRAKFDTIFPGQGVAALFQLPNNPAQADWFFRKPVNFWESLIPIWGPLRSAAVAGVNGDMGNVMVNLLWAGLDVVAVGGAVRALPGVVRSVASIGTNIATTSGGALIQRFGGLVVRKVGNYFIKTVDPDAAPVVRWFAQHALDEQVRALTTLGSDAPAFIFRNGKLVIRDIGNFSGSFLDWVGRFAAASRKLGTIFNDVLPRNIGANGQIFDPALTSFDQIARATLTEMVSIFGKTRTWLATYND</sequence>
<organism evidence="1 2">
    <name type="scientific">Thalassoglobus neptunius</name>
    <dbReference type="NCBI Taxonomy" id="1938619"/>
    <lineage>
        <taxon>Bacteria</taxon>
        <taxon>Pseudomonadati</taxon>
        <taxon>Planctomycetota</taxon>
        <taxon>Planctomycetia</taxon>
        <taxon>Planctomycetales</taxon>
        <taxon>Planctomycetaceae</taxon>
        <taxon>Thalassoglobus</taxon>
    </lineage>
</organism>
<dbReference type="Pfam" id="PF05593">
    <property type="entry name" value="RHS_repeat"/>
    <property type="match status" value="4"/>
</dbReference>
<dbReference type="NCBIfam" id="TIGR01643">
    <property type="entry name" value="YD_repeat_2x"/>
    <property type="match status" value="4"/>
</dbReference>
<dbReference type="InterPro" id="IPR006530">
    <property type="entry name" value="YD"/>
</dbReference>
<dbReference type="PANTHER" id="PTHR32305">
    <property type="match status" value="1"/>
</dbReference>
<dbReference type="EMBL" id="SIHI01000079">
    <property type="protein sequence ID" value="TWT35026.1"/>
    <property type="molecule type" value="Genomic_DNA"/>
</dbReference>
<gene>
    <name evidence="1" type="primary">wapA_6</name>
    <name evidence="1" type="ORF">KOR42_53060</name>
</gene>
<dbReference type="EC" id="3.1.-.-" evidence="1"/>
<dbReference type="PANTHER" id="PTHR32305:SF17">
    <property type="entry name" value="TRNA NUCLEASE WAPA"/>
    <property type="match status" value="1"/>
</dbReference>
<dbReference type="GO" id="GO:0016787">
    <property type="term" value="F:hydrolase activity"/>
    <property type="evidence" value="ECO:0007669"/>
    <property type="project" value="UniProtKB-KW"/>
</dbReference>
<dbReference type="InterPro" id="IPR031325">
    <property type="entry name" value="RHS_repeat"/>
</dbReference>
<protein>
    <submittedName>
        <fullName evidence="1">tRNA(Glu)-specific nuclease WapA</fullName>
        <ecNumber evidence="1">3.1.-.-</ecNumber>
    </submittedName>
</protein>
<evidence type="ECO:0000313" key="1">
    <source>
        <dbReference type="EMBL" id="TWT35026.1"/>
    </source>
</evidence>
<reference evidence="1 2" key="1">
    <citation type="submission" date="2019-02" db="EMBL/GenBank/DDBJ databases">
        <title>Deep-cultivation of Planctomycetes and their phenomic and genomic characterization uncovers novel biology.</title>
        <authorList>
            <person name="Wiegand S."/>
            <person name="Jogler M."/>
            <person name="Boedeker C."/>
            <person name="Pinto D."/>
            <person name="Vollmers J."/>
            <person name="Rivas-Marin E."/>
            <person name="Kohn T."/>
            <person name="Peeters S.H."/>
            <person name="Heuer A."/>
            <person name="Rast P."/>
            <person name="Oberbeckmann S."/>
            <person name="Bunk B."/>
            <person name="Jeske O."/>
            <person name="Meyerdierks A."/>
            <person name="Storesund J.E."/>
            <person name="Kallscheuer N."/>
            <person name="Luecker S."/>
            <person name="Lage O.M."/>
            <person name="Pohl T."/>
            <person name="Merkel B.J."/>
            <person name="Hornburger P."/>
            <person name="Mueller R.-W."/>
            <person name="Bruemmer F."/>
            <person name="Labrenz M."/>
            <person name="Spormann A.M."/>
            <person name="Op Den Camp H."/>
            <person name="Overmann J."/>
            <person name="Amann R."/>
            <person name="Jetten M.S.M."/>
            <person name="Mascher T."/>
            <person name="Medema M.H."/>
            <person name="Devos D.P."/>
            <person name="Kaster A.-K."/>
            <person name="Ovreas L."/>
            <person name="Rohde M."/>
            <person name="Galperin M.Y."/>
            <person name="Jogler C."/>
        </authorList>
    </citation>
    <scope>NUCLEOTIDE SEQUENCE [LARGE SCALE GENOMIC DNA]</scope>
    <source>
        <strain evidence="1 2">KOR42</strain>
    </source>
</reference>